<dbReference type="SUPFAM" id="SSF52540">
    <property type="entry name" value="P-loop containing nucleoside triphosphate hydrolases"/>
    <property type="match status" value="1"/>
</dbReference>
<dbReference type="RefSeq" id="WP_059881966.1">
    <property type="nucleotide sequence ID" value="NZ_CABVPM010000015.1"/>
</dbReference>
<evidence type="ECO:0000256" key="1">
    <source>
        <dbReference type="ARBA" id="ARBA00022741"/>
    </source>
</evidence>
<feature type="domain" description="UvrD-like helicase ATP-binding" evidence="10">
    <location>
        <begin position="229"/>
        <end position="507"/>
    </location>
</feature>
<dbReference type="GO" id="GO:0003677">
    <property type="term" value="F:DNA binding"/>
    <property type="evidence" value="ECO:0007669"/>
    <property type="project" value="InterPro"/>
</dbReference>
<dbReference type="GO" id="GO:0000725">
    <property type="term" value="P:recombinational repair"/>
    <property type="evidence" value="ECO:0007669"/>
    <property type="project" value="TreeGrafter"/>
</dbReference>
<dbReference type="InterPro" id="IPR035093">
    <property type="entry name" value="RelE/ParE_toxin_dom_sf"/>
</dbReference>
<evidence type="ECO:0000256" key="2">
    <source>
        <dbReference type="ARBA" id="ARBA00022801"/>
    </source>
</evidence>
<dbReference type="EMBL" id="VZOK01000024">
    <property type="protein sequence ID" value="KAB0636903.1"/>
    <property type="molecule type" value="Genomic_DNA"/>
</dbReference>
<evidence type="ECO:0000256" key="4">
    <source>
        <dbReference type="ARBA" id="ARBA00022840"/>
    </source>
</evidence>
<dbReference type="InterPro" id="IPR000212">
    <property type="entry name" value="DNA_helicase_UvrD/REP"/>
</dbReference>
<keyword evidence="2 9" id="KW-0378">Hydrolase</keyword>
<evidence type="ECO:0000256" key="7">
    <source>
        <dbReference type="ARBA" id="ARBA00034808"/>
    </source>
</evidence>
<sequence>MEFRIADTFTASLARLTGDEQKLAKTTAFDLQVDPTGNGHSFHKLDKARDSNFWSVRVSRDIRLIVHKTAGSLLLCYVDHHDRAYQWAERRKLETHPATGAAQLVEIRELVREISVPEYAAKTNPASAKLFGKYSDKQLLAYGVPPEWLLDVRAADEDSLLELVAHLPSEAAEALLELATGGIPVAPKLAEKTEDPFQHPDAQRRFRVMSDTDELARALEYPWDKWTVFLHPAQRQMVERDYSGPARVSGSAGTGKTVVALHRSVQLARNDEDARILLSTFSDTLANVLRSNLYRLAYNTPKLAERIDVAAMDAVGAKLYSAEFGKPTFASREEISLLLKSAARDVDGLSGNTSFLLSEWDDVVDTWQLESWDEYRDAKRLGRKTRLPEAQRALYWRVFAKVKEHLRQTGKITTAEMFRKLAEVMPKRKHPVFDYIIVDEAQDIGVQQLRFLASIAGDRSNALFFSGDLGQRIFQQPFSWKSLGVDVRGRARTLTINYRTSHQIRSQADRLLGPEVSDVDGNLESRKGTISVFNGPEPVIRSFDGPDLESQAVGQWLKESGTGGVLPHEIGVFVRSEEEFPRARAAIEASGLRARVLGKDMATEEGFVNVTTMHLAKGMEFRVVAVMACDEDIIPSQRRIDMASDDAELTEIYNTERHLLYVACTRARDLLHVSAIKPGSEFLQDLMQR</sequence>
<comment type="caution">
    <text evidence="11">The sequence shown here is derived from an EMBL/GenBank/DDBJ whole genome shotgun (WGS) entry which is preliminary data.</text>
</comment>
<gene>
    <name evidence="11" type="ORF">F7R25_17685</name>
</gene>
<dbReference type="GO" id="GO:0016787">
    <property type="term" value="F:hydrolase activity"/>
    <property type="evidence" value="ECO:0007669"/>
    <property type="project" value="UniProtKB-UniRule"/>
</dbReference>
<dbReference type="PROSITE" id="PS51198">
    <property type="entry name" value="UVRD_HELICASE_ATP_BIND"/>
    <property type="match status" value="1"/>
</dbReference>
<dbReference type="PANTHER" id="PTHR11070:SF45">
    <property type="entry name" value="DNA 3'-5' HELICASE"/>
    <property type="match status" value="1"/>
</dbReference>
<dbReference type="PANTHER" id="PTHR11070">
    <property type="entry name" value="UVRD / RECB / PCRA DNA HELICASE FAMILY MEMBER"/>
    <property type="match status" value="1"/>
</dbReference>
<comment type="catalytic activity">
    <reaction evidence="8">
        <text>ATP + H2O = ADP + phosphate + H(+)</text>
        <dbReference type="Rhea" id="RHEA:13065"/>
        <dbReference type="ChEBI" id="CHEBI:15377"/>
        <dbReference type="ChEBI" id="CHEBI:15378"/>
        <dbReference type="ChEBI" id="CHEBI:30616"/>
        <dbReference type="ChEBI" id="CHEBI:43474"/>
        <dbReference type="ChEBI" id="CHEBI:456216"/>
        <dbReference type="EC" id="5.6.2.4"/>
    </reaction>
</comment>
<keyword evidence="1 9" id="KW-0547">Nucleotide-binding</keyword>
<dbReference type="Proteomes" id="UP000473470">
    <property type="component" value="Unassembled WGS sequence"/>
</dbReference>
<dbReference type="InterPro" id="IPR014016">
    <property type="entry name" value="UvrD-like_ATP-bd"/>
</dbReference>
<name>A0A6L3MV42_9BURK</name>
<proteinExistence type="predicted"/>
<dbReference type="GO" id="GO:0043138">
    <property type="term" value="F:3'-5' DNA helicase activity"/>
    <property type="evidence" value="ECO:0007669"/>
    <property type="project" value="UniProtKB-EC"/>
</dbReference>
<comment type="catalytic activity">
    <reaction evidence="6">
        <text>Couples ATP hydrolysis with the unwinding of duplex DNA by translocating in the 3'-5' direction.</text>
        <dbReference type="EC" id="5.6.2.4"/>
    </reaction>
</comment>
<evidence type="ECO:0000256" key="5">
    <source>
        <dbReference type="ARBA" id="ARBA00023235"/>
    </source>
</evidence>
<evidence type="ECO:0000313" key="12">
    <source>
        <dbReference type="Proteomes" id="UP000473470"/>
    </source>
</evidence>
<keyword evidence="4 9" id="KW-0067">ATP-binding</keyword>
<evidence type="ECO:0000313" key="11">
    <source>
        <dbReference type="EMBL" id="KAB0636903.1"/>
    </source>
</evidence>
<dbReference type="InterPro" id="IPR014017">
    <property type="entry name" value="DNA_helicase_UvrD-like_C"/>
</dbReference>
<dbReference type="Pfam" id="PF13361">
    <property type="entry name" value="UvrD_C"/>
    <property type="match status" value="1"/>
</dbReference>
<keyword evidence="3 9" id="KW-0347">Helicase</keyword>
<dbReference type="GO" id="GO:0005829">
    <property type="term" value="C:cytosol"/>
    <property type="evidence" value="ECO:0007669"/>
    <property type="project" value="TreeGrafter"/>
</dbReference>
<dbReference type="AlphaFoldDB" id="A0A6L3MV42"/>
<reference evidence="11 12" key="1">
    <citation type="submission" date="2019-09" db="EMBL/GenBank/DDBJ databases">
        <title>Draft genome sequences of 48 bacterial type strains from the CCUG.</title>
        <authorList>
            <person name="Tunovic T."/>
            <person name="Pineiro-Iglesias B."/>
            <person name="Unosson C."/>
            <person name="Inganas E."/>
            <person name="Ohlen M."/>
            <person name="Cardew S."/>
            <person name="Jensie-Markopoulos S."/>
            <person name="Salva-Serra F."/>
            <person name="Jaen-Luchoro D."/>
            <person name="Karlsson R."/>
            <person name="Svensson-Stadler L."/>
            <person name="Chun J."/>
            <person name="Moore E."/>
        </authorList>
    </citation>
    <scope>NUCLEOTIDE SEQUENCE [LARGE SCALE GENOMIC DNA]</scope>
    <source>
        <strain evidence="11 12">CCUG 65686</strain>
    </source>
</reference>
<feature type="binding site" evidence="9">
    <location>
        <begin position="250"/>
        <end position="257"/>
    </location>
    <ligand>
        <name>ATP</name>
        <dbReference type="ChEBI" id="CHEBI:30616"/>
    </ligand>
</feature>
<keyword evidence="5" id="KW-0413">Isomerase</keyword>
<organism evidence="11 12">
    <name type="scientific">Burkholderia stagnalis</name>
    <dbReference type="NCBI Taxonomy" id="1503054"/>
    <lineage>
        <taxon>Bacteria</taxon>
        <taxon>Pseudomonadati</taxon>
        <taxon>Pseudomonadota</taxon>
        <taxon>Betaproteobacteria</taxon>
        <taxon>Burkholderiales</taxon>
        <taxon>Burkholderiaceae</taxon>
        <taxon>Burkholderia</taxon>
        <taxon>Burkholderia cepacia complex</taxon>
    </lineage>
</organism>
<accession>A0A6L3MV42</accession>
<dbReference type="SUPFAM" id="SSF143011">
    <property type="entry name" value="RelE-like"/>
    <property type="match status" value="1"/>
</dbReference>
<evidence type="ECO:0000256" key="3">
    <source>
        <dbReference type="ARBA" id="ARBA00022806"/>
    </source>
</evidence>
<evidence type="ECO:0000256" key="8">
    <source>
        <dbReference type="ARBA" id="ARBA00048988"/>
    </source>
</evidence>
<evidence type="ECO:0000259" key="10">
    <source>
        <dbReference type="PROSITE" id="PS51198"/>
    </source>
</evidence>
<dbReference type="Pfam" id="PF00580">
    <property type="entry name" value="UvrD-helicase"/>
    <property type="match status" value="1"/>
</dbReference>
<dbReference type="Gene3D" id="3.40.50.300">
    <property type="entry name" value="P-loop containing nucleotide triphosphate hydrolases"/>
    <property type="match status" value="2"/>
</dbReference>
<protein>
    <recommendedName>
        <fullName evidence="7">DNA 3'-5' helicase</fullName>
        <ecNumber evidence="7">5.6.2.4</ecNumber>
    </recommendedName>
</protein>
<dbReference type="InterPro" id="IPR027417">
    <property type="entry name" value="P-loop_NTPase"/>
</dbReference>
<evidence type="ECO:0000256" key="9">
    <source>
        <dbReference type="PROSITE-ProRule" id="PRU00560"/>
    </source>
</evidence>
<dbReference type="GO" id="GO:0005524">
    <property type="term" value="F:ATP binding"/>
    <property type="evidence" value="ECO:0007669"/>
    <property type="project" value="UniProtKB-UniRule"/>
</dbReference>
<evidence type="ECO:0000256" key="6">
    <source>
        <dbReference type="ARBA" id="ARBA00034617"/>
    </source>
</evidence>
<dbReference type="EC" id="5.6.2.4" evidence="7"/>